<evidence type="ECO:0000256" key="1">
    <source>
        <dbReference type="SAM" id="MobiDB-lite"/>
    </source>
</evidence>
<name>A0A926XZB9_9BACT</name>
<gene>
    <name evidence="3" type="ORF">IC229_00335</name>
</gene>
<sequence length="100" mass="11016">MRTLLMKKATGYLATASLVTSSFFVCVAQPVQAASATSVSMHVDGRKSADSPGLVRSTATKTETVTKDQQKHDKKTISRCWKRIITAIREVNHAHRNTQK</sequence>
<evidence type="ECO:0000313" key="4">
    <source>
        <dbReference type="Proteomes" id="UP000598820"/>
    </source>
</evidence>
<feature type="signal peptide" evidence="2">
    <location>
        <begin position="1"/>
        <end position="33"/>
    </location>
</feature>
<keyword evidence="4" id="KW-1185">Reference proteome</keyword>
<dbReference type="RefSeq" id="WP_190884930.1">
    <property type="nucleotide sequence ID" value="NZ_JACWZY010000001.1"/>
</dbReference>
<dbReference type="Proteomes" id="UP000598820">
    <property type="component" value="Unassembled WGS sequence"/>
</dbReference>
<evidence type="ECO:0000313" key="3">
    <source>
        <dbReference type="EMBL" id="MBD2699065.1"/>
    </source>
</evidence>
<organism evidence="3 4">
    <name type="scientific">Spirosoma profusum</name>
    <dbReference type="NCBI Taxonomy" id="2771354"/>
    <lineage>
        <taxon>Bacteria</taxon>
        <taxon>Pseudomonadati</taxon>
        <taxon>Bacteroidota</taxon>
        <taxon>Cytophagia</taxon>
        <taxon>Cytophagales</taxon>
        <taxon>Cytophagaceae</taxon>
        <taxon>Spirosoma</taxon>
    </lineage>
</organism>
<accession>A0A926XZB9</accession>
<evidence type="ECO:0000256" key="2">
    <source>
        <dbReference type="SAM" id="SignalP"/>
    </source>
</evidence>
<proteinExistence type="predicted"/>
<dbReference type="EMBL" id="JACWZY010000001">
    <property type="protein sequence ID" value="MBD2699065.1"/>
    <property type="molecule type" value="Genomic_DNA"/>
</dbReference>
<feature type="region of interest" description="Disordered" evidence="1">
    <location>
        <begin position="37"/>
        <end position="71"/>
    </location>
</feature>
<reference evidence="3" key="1">
    <citation type="submission" date="2020-09" db="EMBL/GenBank/DDBJ databases">
        <authorList>
            <person name="Kim M.K."/>
        </authorList>
    </citation>
    <scope>NUCLEOTIDE SEQUENCE</scope>
    <source>
        <strain evidence="3">BT702</strain>
    </source>
</reference>
<keyword evidence="2" id="KW-0732">Signal</keyword>
<comment type="caution">
    <text evidence="3">The sequence shown here is derived from an EMBL/GenBank/DDBJ whole genome shotgun (WGS) entry which is preliminary data.</text>
</comment>
<feature type="chain" id="PRO_5037019554" evidence="2">
    <location>
        <begin position="34"/>
        <end position="100"/>
    </location>
</feature>
<dbReference type="AlphaFoldDB" id="A0A926XZB9"/>
<protein>
    <submittedName>
        <fullName evidence="3">Uncharacterized protein</fullName>
    </submittedName>
</protein>